<evidence type="ECO:0000259" key="3">
    <source>
        <dbReference type="Pfam" id="PF00248"/>
    </source>
</evidence>
<dbReference type="Pfam" id="PF00248">
    <property type="entry name" value="Aldo_ket_red"/>
    <property type="match status" value="2"/>
</dbReference>
<dbReference type="InterPro" id="IPR036812">
    <property type="entry name" value="NAD(P)_OxRdtase_dom_sf"/>
</dbReference>
<dbReference type="PANTHER" id="PTHR43364:SF7">
    <property type="entry name" value="NADP-DEPENDENT OXIDOREDUCTASE DOMAIN-CONTAINING PROTEIN-RELATED"/>
    <property type="match status" value="1"/>
</dbReference>
<accession>A0A1E3IQF4</accession>
<evidence type="ECO:0000256" key="1">
    <source>
        <dbReference type="ARBA" id="ARBA00022857"/>
    </source>
</evidence>
<reference evidence="4 5" key="1">
    <citation type="submission" date="2016-06" db="EMBL/GenBank/DDBJ databases">
        <title>Evolution of pathogenesis and genome organization in the Tremellales.</title>
        <authorList>
            <person name="Cuomo C."/>
            <person name="Litvintseva A."/>
            <person name="Heitman J."/>
            <person name="Chen Y."/>
            <person name="Sun S."/>
            <person name="Springer D."/>
            <person name="Dromer F."/>
            <person name="Young S."/>
            <person name="Zeng Q."/>
            <person name="Chapman S."/>
            <person name="Gujja S."/>
            <person name="Saif S."/>
            <person name="Birren B."/>
        </authorList>
    </citation>
    <scope>NUCLEOTIDE SEQUENCE [LARGE SCALE GENOMIC DNA]</scope>
    <source>
        <strain evidence="4 5">CBS 7118</strain>
    </source>
</reference>
<proteinExistence type="inferred from homology"/>
<evidence type="ECO:0000256" key="2">
    <source>
        <dbReference type="ARBA" id="ARBA00038157"/>
    </source>
</evidence>
<dbReference type="GeneID" id="30195396"/>
<dbReference type="RefSeq" id="XP_019029688.1">
    <property type="nucleotide sequence ID" value="XM_019178250.1"/>
</dbReference>
<dbReference type="SUPFAM" id="SSF53254">
    <property type="entry name" value="Phosphoglycerate mutase-like"/>
    <property type="match status" value="1"/>
</dbReference>
<evidence type="ECO:0000313" key="5">
    <source>
        <dbReference type="Proteomes" id="UP000094819"/>
    </source>
</evidence>
<feature type="domain" description="NADP-dependent oxidoreductase" evidence="3">
    <location>
        <begin position="105"/>
        <end position="282"/>
    </location>
</feature>
<keyword evidence="1" id="KW-0521">NADP</keyword>
<evidence type="ECO:0000313" key="4">
    <source>
        <dbReference type="EMBL" id="ODN90166.1"/>
    </source>
</evidence>
<dbReference type="Proteomes" id="UP000094819">
    <property type="component" value="Unassembled WGS sequence"/>
</dbReference>
<dbReference type="OrthoDB" id="48988at2759"/>
<dbReference type="InterPro" id="IPR029033">
    <property type="entry name" value="His_PPase_superfam"/>
</dbReference>
<dbReference type="InterPro" id="IPR023210">
    <property type="entry name" value="NADP_OxRdtase_dom"/>
</dbReference>
<dbReference type="Gene3D" id="3.20.20.100">
    <property type="entry name" value="NADP-dependent oxidoreductase domain"/>
    <property type="match status" value="1"/>
</dbReference>
<keyword evidence="5" id="KW-1185">Reference proteome</keyword>
<comment type="similarity">
    <text evidence="2">Belongs to the aldo/keto reductase family. Aldo/keto reductase 2 subfamily.</text>
</comment>
<name>A0A1E3IQF4_9TREE</name>
<gene>
    <name evidence="4" type="ORF">L198_06184</name>
</gene>
<dbReference type="SUPFAM" id="SSF51430">
    <property type="entry name" value="NAD(P)-linked oxidoreductase"/>
    <property type="match status" value="1"/>
</dbReference>
<dbReference type="EMBL" id="AWGH01000021">
    <property type="protein sequence ID" value="ODN90166.1"/>
    <property type="molecule type" value="Genomic_DNA"/>
</dbReference>
<dbReference type="InterPro" id="IPR050523">
    <property type="entry name" value="AKR_Detox_Biosynth"/>
</dbReference>
<dbReference type="Gene3D" id="3.40.50.1240">
    <property type="entry name" value="Phosphoglycerate mutase-like"/>
    <property type="match status" value="1"/>
</dbReference>
<dbReference type="PANTHER" id="PTHR43364">
    <property type="entry name" value="NADH-SPECIFIC METHYLGLYOXAL REDUCTASE-RELATED"/>
    <property type="match status" value="1"/>
</dbReference>
<comment type="caution">
    <text evidence="4">The sequence shown here is derived from an EMBL/GenBank/DDBJ whole genome shotgun (WGS) entry which is preliminary data.</text>
</comment>
<organism evidence="4 5">
    <name type="scientific">Cryptococcus wingfieldii CBS 7118</name>
    <dbReference type="NCBI Taxonomy" id="1295528"/>
    <lineage>
        <taxon>Eukaryota</taxon>
        <taxon>Fungi</taxon>
        <taxon>Dikarya</taxon>
        <taxon>Basidiomycota</taxon>
        <taxon>Agaricomycotina</taxon>
        <taxon>Tremellomycetes</taxon>
        <taxon>Tremellales</taxon>
        <taxon>Cryptococcaceae</taxon>
        <taxon>Cryptococcus</taxon>
    </lineage>
</organism>
<protein>
    <recommendedName>
        <fullName evidence="3">NADP-dependent oxidoreductase domain-containing protein</fullName>
    </recommendedName>
</protein>
<sequence length="411" mass="46611">MPHVREQEYKVPSEDCELQYVEVIQRHHKRTPYASNTFFKEDITWDCSNEGPYHYAKDRNGLQTAPVNWQAQTGTQNPFEYTVGPGSLNSTFRVSPLTLKCASLGNQWTGWSGKGMDFEESSKLLDAFYEAGGNFIDVANNYQDEQSEMVLGEWMEKRGIRDEIVVATKFTSYPLARKEGPFEDIAINYSGNSRKSLNLSLPSLKKLRTNYIDVFYVHYWDHTTSIPELMQSLNELVNSRKVLYLGISIPQISGWVVAHAKDYAIQHLLAQFVIYQVMWNVQIKKQANWRGGVPPTEAELKVSQELQEIAEELLGGVKLANVALAWSRHMVADVFPLIEGSSIEHPKANIEALKIKLTEAQVDKLNNAYPFDWGFPHNFLGIDPRYLPGGKPAPNAVHLINAGEIEYTKLP</sequence>
<dbReference type="AlphaFoldDB" id="A0A1E3IQF4"/>
<feature type="domain" description="NADP-dependent oxidoreductase" evidence="3">
    <location>
        <begin position="290"/>
        <end position="368"/>
    </location>
</feature>